<comment type="caution">
    <text evidence="2">The sequence shown here is derived from an EMBL/GenBank/DDBJ whole genome shotgun (WGS) entry which is preliminary data.</text>
</comment>
<accession>A0A9P0Q296</accession>
<feature type="region of interest" description="Disordered" evidence="1">
    <location>
        <begin position="117"/>
        <end position="136"/>
    </location>
</feature>
<proteinExistence type="predicted"/>
<protein>
    <recommendedName>
        <fullName evidence="4">PiggyBac transposable element-derived protein domain-containing protein</fullName>
    </recommendedName>
</protein>
<dbReference type="Proteomes" id="UP001152888">
    <property type="component" value="Unassembled WGS sequence"/>
</dbReference>
<dbReference type="AlphaFoldDB" id="A0A9P0Q296"/>
<reference evidence="2" key="1">
    <citation type="submission" date="2022-03" db="EMBL/GenBank/DDBJ databases">
        <authorList>
            <person name="Sayadi A."/>
        </authorList>
    </citation>
    <scope>NUCLEOTIDE SEQUENCE</scope>
</reference>
<evidence type="ECO:0000256" key="1">
    <source>
        <dbReference type="SAM" id="MobiDB-lite"/>
    </source>
</evidence>
<dbReference type="OrthoDB" id="6757138at2759"/>
<keyword evidence="3" id="KW-1185">Reference proteome</keyword>
<dbReference type="EMBL" id="CAKOFQ010007751">
    <property type="protein sequence ID" value="CAH2007450.1"/>
    <property type="molecule type" value="Genomic_DNA"/>
</dbReference>
<evidence type="ECO:0008006" key="4">
    <source>
        <dbReference type="Google" id="ProtNLM"/>
    </source>
</evidence>
<evidence type="ECO:0000313" key="3">
    <source>
        <dbReference type="Proteomes" id="UP001152888"/>
    </source>
</evidence>
<name>A0A9P0Q296_ACAOB</name>
<evidence type="ECO:0000313" key="2">
    <source>
        <dbReference type="EMBL" id="CAH2007450.1"/>
    </source>
</evidence>
<organism evidence="2 3">
    <name type="scientific">Acanthoscelides obtectus</name>
    <name type="common">Bean weevil</name>
    <name type="synonym">Bruchus obtectus</name>
    <dbReference type="NCBI Taxonomy" id="200917"/>
    <lineage>
        <taxon>Eukaryota</taxon>
        <taxon>Metazoa</taxon>
        <taxon>Ecdysozoa</taxon>
        <taxon>Arthropoda</taxon>
        <taxon>Hexapoda</taxon>
        <taxon>Insecta</taxon>
        <taxon>Pterygota</taxon>
        <taxon>Neoptera</taxon>
        <taxon>Endopterygota</taxon>
        <taxon>Coleoptera</taxon>
        <taxon>Polyphaga</taxon>
        <taxon>Cucujiformia</taxon>
        <taxon>Chrysomeloidea</taxon>
        <taxon>Chrysomelidae</taxon>
        <taxon>Bruchinae</taxon>
        <taxon>Bruchini</taxon>
        <taxon>Acanthoscelides</taxon>
    </lineage>
</organism>
<sequence length="379" mass="42727">MFSNKNEASGQVSRAEIKIAALMSEHNLPIKLCDHLIPLLKVLFPDSKIAQGMQMGRTKATGVIKHVLAKSHFEELIDELKAKKFSILVAESTDIGVVKIYVYVLGTLVKKQLSGEEDDLEELEEPFESDDSIEDRDYDPAQDEGNVFAQLANTWTTTPAGTQKEARNTCPRKNGYKWSTLPINDGGCKIASTNIVYIRPGPTNSAKYAIEPIDTFNLFFSDEILDEVLLRTNEKIAELRVRYKTKSATVSDTTLPELKALLGVNAFVIYHHNATKNRQEPLSRLNFMLKLHEQLTKPWQQIRLQTVPTLSRGLKESLSTLLHLPRVAEDRREPQGKGKRTYCSLCPTAKKRMTTTNCYKCERALCGEHQIKICMECGQ</sequence>
<gene>
    <name evidence="2" type="ORF">ACAOBT_LOCUS29671</name>
</gene>
<dbReference type="PANTHER" id="PTHR37162">
    <property type="entry name" value="HAT FAMILY DIMERISATION DOMAINCONTAINING PROTEIN-RELATED"/>
    <property type="match status" value="1"/>
</dbReference>
<dbReference type="PANTHER" id="PTHR37162:SF1">
    <property type="entry name" value="BED-TYPE DOMAIN-CONTAINING PROTEIN"/>
    <property type="match status" value="1"/>
</dbReference>